<evidence type="ECO:0000313" key="2">
    <source>
        <dbReference type="EMBL" id="OLQ12250.1"/>
    </source>
</evidence>
<feature type="transmembrane region" description="Helical" evidence="1">
    <location>
        <begin position="223"/>
        <end position="239"/>
    </location>
</feature>
<dbReference type="GO" id="GO:0019005">
    <property type="term" value="C:SCF ubiquitin ligase complex"/>
    <property type="evidence" value="ECO:0007669"/>
    <property type="project" value="TreeGrafter"/>
</dbReference>
<dbReference type="Proteomes" id="UP000186817">
    <property type="component" value="Unassembled WGS sequence"/>
</dbReference>
<dbReference type="GO" id="GO:0031146">
    <property type="term" value="P:SCF-dependent proteasomal ubiquitin-dependent protein catabolic process"/>
    <property type="evidence" value="ECO:0007669"/>
    <property type="project" value="TreeGrafter"/>
</dbReference>
<dbReference type="EMBL" id="LSRX01000046">
    <property type="protein sequence ID" value="OLQ12250.1"/>
    <property type="molecule type" value="Genomic_DNA"/>
</dbReference>
<keyword evidence="1" id="KW-0812">Transmembrane</keyword>
<dbReference type="AlphaFoldDB" id="A0A1Q9EXS8"/>
<dbReference type="PANTHER" id="PTHR13318">
    <property type="entry name" value="PARTNER OF PAIRED, ISOFORM B-RELATED"/>
    <property type="match status" value="1"/>
</dbReference>
<reference evidence="2 3" key="1">
    <citation type="submission" date="2016-02" db="EMBL/GenBank/DDBJ databases">
        <title>Genome analysis of coral dinoflagellate symbionts highlights evolutionary adaptations to a symbiotic lifestyle.</title>
        <authorList>
            <person name="Aranda M."/>
            <person name="Li Y."/>
            <person name="Liew Y.J."/>
            <person name="Baumgarten S."/>
            <person name="Simakov O."/>
            <person name="Wilson M."/>
            <person name="Piel J."/>
            <person name="Ashoor H."/>
            <person name="Bougouffa S."/>
            <person name="Bajic V.B."/>
            <person name="Ryu T."/>
            <person name="Ravasi T."/>
            <person name="Bayer T."/>
            <person name="Micklem G."/>
            <person name="Kim H."/>
            <person name="Bhak J."/>
            <person name="Lajeunesse T.C."/>
            <person name="Voolstra C.R."/>
        </authorList>
    </citation>
    <scope>NUCLEOTIDE SEQUENCE [LARGE SCALE GENOMIC DNA]</scope>
    <source>
        <strain evidence="2 3">CCMP2467</strain>
    </source>
</reference>
<feature type="transmembrane region" description="Helical" evidence="1">
    <location>
        <begin position="259"/>
        <end position="279"/>
    </location>
</feature>
<keyword evidence="3" id="KW-1185">Reference proteome</keyword>
<dbReference type="OrthoDB" id="433964at2759"/>
<name>A0A1Q9EXS8_SYMMI</name>
<organism evidence="2 3">
    <name type="scientific">Symbiodinium microadriaticum</name>
    <name type="common">Dinoflagellate</name>
    <name type="synonym">Zooxanthella microadriatica</name>
    <dbReference type="NCBI Taxonomy" id="2951"/>
    <lineage>
        <taxon>Eukaryota</taxon>
        <taxon>Sar</taxon>
        <taxon>Alveolata</taxon>
        <taxon>Dinophyceae</taxon>
        <taxon>Suessiales</taxon>
        <taxon>Symbiodiniaceae</taxon>
        <taxon>Symbiodinium</taxon>
    </lineage>
</organism>
<accession>A0A1Q9EXS8</accession>
<dbReference type="SUPFAM" id="SSF52047">
    <property type="entry name" value="RNI-like"/>
    <property type="match status" value="2"/>
</dbReference>
<gene>
    <name evidence="2" type="ORF">AK812_SmicGene3866</name>
</gene>
<proteinExistence type="predicted"/>
<keyword evidence="1" id="KW-1133">Transmembrane helix</keyword>
<dbReference type="Gene3D" id="3.80.10.10">
    <property type="entry name" value="Ribonuclease Inhibitor"/>
    <property type="match status" value="2"/>
</dbReference>
<dbReference type="InterPro" id="IPR032675">
    <property type="entry name" value="LRR_dom_sf"/>
</dbReference>
<sequence length="1141" mass="123969">MTAYKYQVLRPERSLEATVICPEQLQVEDDGYGRVRVKLDDAVEGSFMRLLRLELSLGPVPQQVQLALEEGQMPTQRFTLPLPDDARVLGFKYWEVGGSGSCIAKDGAEAAACGAEATDPTTGFADLRDIHILLDVKGHLQLEPLSRRLLRSDVIDFPGHLHWMPPALGSLEKEPENVDIPMLPEVIGLRTIQGSVDHIVECEYAPSWTCTPDAVRSLTGQSAMFWADLFLLTFVLYYMDIALDVKQLSLFWQNNLFGYFFLNVAGMSLPPMFTTLEAVHFLARRSPEEDRLKKVLPPKMLVPVVLLSILTQTHMLLLVAASALSRAILCLQEPSMQRQVAESAVSALVQTNFLVSALGGIAQIEALQLSDEELNSMKISVLVSCFSLGLGFASRDKADSAVLQLPGKVGWGPTMAGLVLARSLEVSSRILALNVLQASLRGFALLRFAGLGAVALAFLAACLAFPDASWADAAAAVIAHPGQILEPNSLLKWRYSLIIHVVLVSAAGGGQLLLRTSTVLPDTLLIAWLVPVLTCPSQSQVVSFLSWAALGLLSWLGHHVNHPRFAALASGGEEPVIAYSTLLAGFPTPDGQVPKAVLAAMQGKVAVDLTSDAAARGLTQQGLERILESTGDVRFDVDVLERLAIPREAVVEGLATSHPTTLHLPDFQNVPADSWERLGASLDSDRLRKVDLTLCFEFCGAGCKALLAGLARCRKLQAWAELGAAEWPELRKASFAGCFLFHGEGSEELLAALGRSRRLEEVDFDRCEKIPDAAWKLLGDGAWPRLRVAKGVRKEHLQRLREASLDLEAGAGEAASSLELQQEPGAKQLPMYPTFITSVVMPGKGGAAAVRGDLGLLPALARSDVEELNLYLCRDVPAAVWQQLGQAQGEVLQKLRKATFKSCFDKDSKGAEGVAGLLLALSHCQLLQELGMQECYKVPAAAWQLLATARWEQLRKADFTWCFNDESKGGEGAAWLLSALARCRQLQELLMGGCSQIPASAWQQLEGAQWLKLTKVDFDKCFCSGSKGIEAAAGLLTFLGRCPELQDVTGTKARGRRPPASQVHLESDLSMSRCNQIPVAAWQQLEGATWRKLAKVDFRCFNKESKGIEAAAGLLAFLGRCPELQDATAGVHFPFPKNLYM</sequence>
<protein>
    <submittedName>
        <fullName evidence="2">Uncharacterized protein</fullName>
    </submittedName>
</protein>
<evidence type="ECO:0000313" key="3">
    <source>
        <dbReference type="Proteomes" id="UP000186817"/>
    </source>
</evidence>
<evidence type="ECO:0000256" key="1">
    <source>
        <dbReference type="SAM" id="Phobius"/>
    </source>
</evidence>
<comment type="caution">
    <text evidence="2">The sequence shown here is derived from an EMBL/GenBank/DDBJ whole genome shotgun (WGS) entry which is preliminary data.</text>
</comment>
<keyword evidence="1" id="KW-0472">Membrane</keyword>
<feature type="transmembrane region" description="Helical" evidence="1">
    <location>
        <begin position="300"/>
        <end position="324"/>
    </location>
</feature>